<dbReference type="EC" id="2.5.1.32" evidence="2"/>
<dbReference type="InterPro" id="IPR008949">
    <property type="entry name" value="Isoprenoid_synthase_dom_sf"/>
</dbReference>
<proteinExistence type="predicted"/>
<evidence type="ECO:0000256" key="1">
    <source>
        <dbReference type="ARBA" id="ARBA00001805"/>
    </source>
</evidence>
<dbReference type="GO" id="GO:0046905">
    <property type="term" value="F:15-cis-phytoene synthase activity"/>
    <property type="evidence" value="ECO:0007669"/>
    <property type="project" value="UniProtKB-EC"/>
</dbReference>
<keyword evidence="3" id="KW-0125">Carotenoid biosynthesis</keyword>
<evidence type="ECO:0000313" key="5">
    <source>
        <dbReference type="Proteomes" id="UP000554482"/>
    </source>
</evidence>
<dbReference type="OrthoDB" id="10259977at2759"/>
<evidence type="ECO:0000256" key="2">
    <source>
        <dbReference type="ARBA" id="ARBA00012396"/>
    </source>
</evidence>
<gene>
    <name evidence="4" type="ORF">FRX31_021477</name>
</gene>
<comment type="catalytic activity">
    <reaction evidence="1">
        <text>2 (2E,6E,10E)-geranylgeranyl diphosphate = 15-cis-phytoene + 2 diphosphate</text>
        <dbReference type="Rhea" id="RHEA:34475"/>
        <dbReference type="ChEBI" id="CHEBI:27787"/>
        <dbReference type="ChEBI" id="CHEBI:33019"/>
        <dbReference type="ChEBI" id="CHEBI:58756"/>
        <dbReference type="EC" id="2.5.1.32"/>
    </reaction>
</comment>
<dbReference type="AlphaFoldDB" id="A0A7J6VV00"/>
<accession>A0A7J6VV00</accession>
<dbReference type="InterPro" id="IPR002060">
    <property type="entry name" value="Squ/phyt_synthse"/>
</dbReference>
<dbReference type="SUPFAM" id="SSF48576">
    <property type="entry name" value="Terpenoid synthases"/>
    <property type="match status" value="1"/>
</dbReference>
<dbReference type="EMBL" id="JABWDY010026144">
    <property type="protein sequence ID" value="KAF5188936.1"/>
    <property type="molecule type" value="Genomic_DNA"/>
</dbReference>
<protein>
    <recommendedName>
        <fullName evidence="2">15-cis-phytoene synthase</fullName>
        <ecNumber evidence="2">2.5.1.32</ecNumber>
    </recommendedName>
</protein>
<evidence type="ECO:0000313" key="4">
    <source>
        <dbReference type="EMBL" id="KAF5188936.1"/>
    </source>
</evidence>
<dbReference type="Proteomes" id="UP000554482">
    <property type="component" value="Unassembled WGS sequence"/>
</dbReference>
<organism evidence="4 5">
    <name type="scientific">Thalictrum thalictroides</name>
    <name type="common">Rue-anemone</name>
    <name type="synonym">Anemone thalictroides</name>
    <dbReference type="NCBI Taxonomy" id="46969"/>
    <lineage>
        <taxon>Eukaryota</taxon>
        <taxon>Viridiplantae</taxon>
        <taxon>Streptophyta</taxon>
        <taxon>Embryophyta</taxon>
        <taxon>Tracheophyta</taxon>
        <taxon>Spermatophyta</taxon>
        <taxon>Magnoliopsida</taxon>
        <taxon>Ranunculales</taxon>
        <taxon>Ranunculaceae</taxon>
        <taxon>Thalictroideae</taxon>
        <taxon>Thalictrum</taxon>
    </lineage>
</organism>
<sequence length="87" mass="10335">PPWDLEVGRKFIIHYTYGCDYLFRGTLLMTHKRGKAIWAIYVWYRRTDELVDGPNGSHIASMALDRWVSRLEDLFHGRPYDARCNFV</sequence>
<dbReference type="Pfam" id="PF00494">
    <property type="entry name" value="SQS_PSY"/>
    <property type="match status" value="1"/>
</dbReference>
<evidence type="ECO:0000256" key="3">
    <source>
        <dbReference type="ARBA" id="ARBA00022746"/>
    </source>
</evidence>
<dbReference type="Gene3D" id="1.10.600.10">
    <property type="entry name" value="Farnesyl Diphosphate Synthase"/>
    <property type="match status" value="1"/>
</dbReference>
<dbReference type="PANTHER" id="PTHR31480">
    <property type="entry name" value="BIFUNCTIONAL LYCOPENE CYCLASE/PHYTOENE SYNTHASE"/>
    <property type="match status" value="1"/>
</dbReference>
<name>A0A7J6VV00_THATH</name>
<comment type="caution">
    <text evidence="4">The sequence shown here is derived from an EMBL/GenBank/DDBJ whole genome shotgun (WGS) entry which is preliminary data.</text>
</comment>
<reference evidence="4 5" key="1">
    <citation type="submission" date="2020-06" db="EMBL/GenBank/DDBJ databases">
        <title>Transcriptomic and genomic resources for Thalictrum thalictroides and T. hernandezii: Facilitating candidate gene discovery in an emerging model plant lineage.</title>
        <authorList>
            <person name="Arias T."/>
            <person name="Riano-Pachon D.M."/>
            <person name="Di Stilio V.S."/>
        </authorList>
    </citation>
    <scope>NUCLEOTIDE SEQUENCE [LARGE SCALE GENOMIC DNA]</scope>
    <source>
        <strain evidence="5">cv. WT478/WT964</strain>
        <tissue evidence="4">Leaves</tissue>
    </source>
</reference>
<dbReference type="GO" id="GO:0016117">
    <property type="term" value="P:carotenoid biosynthetic process"/>
    <property type="evidence" value="ECO:0007669"/>
    <property type="project" value="UniProtKB-KW"/>
</dbReference>
<feature type="non-terminal residue" evidence="4">
    <location>
        <position position="1"/>
    </location>
</feature>
<keyword evidence="5" id="KW-1185">Reference proteome</keyword>